<feature type="transmembrane region" description="Helical" evidence="6">
    <location>
        <begin position="109"/>
        <end position="126"/>
    </location>
</feature>
<comment type="caution">
    <text evidence="8">The sequence shown here is derived from an EMBL/GenBank/DDBJ whole genome shotgun (WGS) entry which is preliminary data.</text>
</comment>
<dbReference type="SMART" id="SM00724">
    <property type="entry name" value="TLC"/>
    <property type="match status" value="1"/>
</dbReference>
<dbReference type="PROSITE" id="PS50922">
    <property type="entry name" value="TLC"/>
    <property type="match status" value="1"/>
</dbReference>
<sequence length="277" mass="32002">MNAVFDTANGLLAHYAEPLRPVLAEYNLMRLTDHWPVVAMSTLICSLIFATSALVSPWLFPQTFERLHRFQKINWHIHCVSMAHALLALTLCWPLVYFAEEPQDYINGYWPQVSNICAMAAGYFLWDIIVSVRYVRQFGIGFVLHGISSFLVYFCSFRPFLSAYGPVFLMFEASTPFLDLHWFMDKLQLTGSPLQLINGVLLLTTFFGSRIAFGLYSAYHFFIHVHRYGQEVPTYLFLMYAAANVVLNVLNIFWFSKMVEAIRRRFVSKPVKAKKVH</sequence>
<reference evidence="8" key="1">
    <citation type="submission" date="2022-07" db="EMBL/GenBank/DDBJ databases">
        <title>Phylogenomic reconstructions and comparative analyses of Kickxellomycotina fungi.</title>
        <authorList>
            <person name="Reynolds N.K."/>
            <person name="Stajich J.E."/>
            <person name="Barry K."/>
            <person name="Grigoriev I.V."/>
            <person name="Crous P."/>
            <person name="Smith M.E."/>
        </authorList>
    </citation>
    <scope>NUCLEOTIDE SEQUENCE</scope>
    <source>
        <strain evidence="8">RSA 861</strain>
    </source>
</reference>
<dbReference type="Proteomes" id="UP001150569">
    <property type="component" value="Unassembled WGS sequence"/>
</dbReference>
<evidence type="ECO:0000256" key="1">
    <source>
        <dbReference type="ARBA" id="ARBA00004141"/>
    </source>
</evidence>
<dbReference type="OrthoDB" id="10266980at2759"/>
<feature type="transmembrane region" description="Helical" evidence="6">
    <location>
        <begin position="138"/>
        <end position="161"/>
    </location>
</feature>
<dbReference type="InterPro" id="IPR050846">
    <property type="entry name" value="TLCD"/>
</dbReference>
<organism evidence="8 9">
    <name type="scientific">Tieghemiomyces parasiticus</name>
    <dbReference type="NCBI Taxonomy" id="78921"/>
    <lineage>
        <taxon>Eukaryota</taxon>
        <taxon>Fungi</taxon>
        <taxon>Fungi incertae sedis</taxon>
        <taxon>Zoopagomycota</taxon>
        <taxon>Kickxellomycotina</taxon>
        <taxon>Dimargaritomycetes</taxon>
        <taxon>Dimargaritales</taxon>
        <taxon>Dimargaritaceae</taxon>
        <taxon>Tieghemiomyces</taxon>
    </lineage>
</organism>
<dbReference type="GO" id="GO:0016020">
    <property type="term" value="C:membrane"/>
    <property type="evidence" value="ECO:0007669"/>
    <property type="project" value="UniProtKB-SubCell"/>
</dbReference>
<evidence type="ECO:0000256" key="5">
    <source>
        <dbReference type="PROSITE-ProRule" id="PRU00205"/>
    </source>
</evidence>
<keyword evidence="4 5" id="KW-0472">Membrane</keyword>
<dbReference type="EMBL" id="JANBPT010001686">
    <property type="protein sequence ID" value="KAJ1905805.1"/>
    <property type="molecule type" value="Genomic_DNA"/>
</dbReference>
<keyword evidence="2 5" id="KW-0812">Transmembrane</keyword>
<name>A0A9W7ZP48_9FUNG</name>
<evidence type="ECO:0000256" key="6">
    <source>
        <dbReference type="SAM" id="Phobius"/>
    </source>
</evidence>
<dbReference type="Pfam" id="PF03798">
    <property type="entry name" value="TRAM_LAG1_CLN8"/>
    <property type="match status" value="1"/>
</dbReference>
<feature type="transmembrane region" description="Helical" evidence="6">
    <location>
        <begin position="167"/>
        <end position="184"/>
    </location>
</feature>
<dbReference type="PANTHER" id="PTHR13439:SF0">
    <property type="entry name" value="TOPOISOMERASE I DAMAGE AFFECTED PROTEIN 4"/>
    <property type="match status" value="1"/>
</dbReference>
<keyword evidence="3 6" id="KW-1133">Transmembrane helix</keyword>
<keyword evidence="9" id="KW-1185">Reference proteome</keyword>
<feature type="transmembrane region" description="Helical" evidence="6">
    <location>
        <begin position="37"/>
        <end position="61"/>
    </location>
</feature>
<dbReference type="GO" id="GO:0005783">
    <property type="term" value="C:endoplasmic reticulum"/>
    <property type="evidence" value="ECO:0007669"/>
    <property type="project" value="TreeGrafter"/>
</dbReference>
<dbReference type="AlphaFoldDB" id="A0A9W7ZP48"/>
<feature type="transmembrane region" description="Helical" evidence="6">
    <location>
        <begin position="196"/>
        <end position="222"/>
    </location>
</feature>
<gene>
    <name evidence="8" type="ORF">IWQ60_012205</name>
</gene>
<evidence type="ECO:0000313" key="9">
    <source>
        <dbReference type="Proteomes" id="UP001150569"/>
    </source>
</evidence>
<dbReference type="GO" id="GO:0055088">
    <property type="term" value="P:lipid homeostasis"/>
    <property type="evidence" value="ECO:0007669"/>
    <property type="project" value="TreeGrafter"/>
</dbReference>
<feature type="transmembrane region" description="Helical" evidence="6">
    <location>
        <begin position="73"/>
        <end position="97"/>
    </location>
</feature>
<protein>
    <recommendedName>
        <fullName evidence="7">TLC domain-containing protein</fullName>
    </recommendedName>
</protein>
<feature type="transmembrane region" description="Helical" evidence="6">
    <location>
        <begin position="234"/>
        <end position="255"/>
    </location>
</feature>
<dbReference type="PANTHER" id="PTHR13439">
    <property type="entry name" value="CT120 PROTEIN"/>
    <property type="match status" value="1"/>
</dbReference>
<evidence type="ECO:0000256" key="2">
    <source>
        <dbReference type="ARBA" id="ARBA00022692"/>
    </source>
</evidence>
<evidence type="ECO:0000313" key="8">
    <source>
        <dbReference type="EMBL" id="KAJ1905805.1"/>
    </source>
</evidence>
<feature type="domain" description="TLC" evidence="7">
    <location>
        <begin position="70"/>
        <end position="267"/>
    </location>
</feature>
<evidence type="ECO:0000256" key="4">
    <source>
        <dbReference type="ARBA" id="ARBA00023136"/>
    </source>
</evidence>
<evidence type="ECO:0000259" key="7">
    <source>
        <dbReference type="PROSITE" id="PS50922"/>
    </source>
</evidence>
<comment type="subcellular location">
    <subcellularLocation>
        <location evidence="1">Membrane</location>
        <topology evidence="1">Multi-pass membrane protein</topology>
    </subcellularLocation>
</comment>
<proteinExistence type="predicted"/>
<dbReference type="InterPro" id="IPR006634">
    <property type="entry name" value="TLC-dom"/>
</dbReference>
<evidence type="ECO:0000256" key="3">
    <source>
        <dbReference type="ARBA" id="ARBA00022989"/>
    </source>
</evidence>
<accession>A0A9W7ZP48</accession>